<dbReference type="Proteomes" id="UP000254893">
    <property type="component" value="Unassembled WGS sequence"/>
</dbReference>
<organism evidence="1 2">
    <name type="scientific">Sphingobacterium spiritivorum</name>
    <name type="common">Flavobacterium spiritivorum</name>
    <dbReference type="NCBI Taxonomy" id="258"/>
    <lineage>
        <taxon>Bacteria</taxon>
        <taxon>Pseudomonadati</taxon>
        <taxon>Bacteroidota</taxon>
        <taxon>Sphingobacteriia</taxon>
        <taxon>Sphingobacteriales</taxon>
        <taxon>Sphingobacteriaceae</taxon>
        <taxon>Sphingobacterium</taxon>
    </lineage>
</organism>
<sequence length="57" mass="6512">MVNLEIIEQSLEVDSLGYVPYLGGVKWSQGGHFYFCKTIKDSMSVNRINEFIKIKKG</sequence>
<reference evidence="1 2" key="1">
    <citation type="submission" date="2018-06" db="EMBL/GenBank/DDBJ databases">
        <authorList>
            <consortium name="Pathogen Informatics"/>
            <person name="Doyle S."/>
        </authorList>
    </citation>
    <scope>NUCLEOTIDE SEQUENCE [LARGE SCALE GENOMIC DNA]</scope>
    <source>
        <strain evidence="1 2">NCTC11388</strain>
    </source>
</reference>
<dbReference type="AlphaFoldDB" id="A0A380BLV1"/>
<gene>
    <name evidence="1" type="ORF">NCTC11388_01056</name>
</gene>
<evidence type="ECO:0000313" key="1">
    <source>
        <dbReference type="EMBL" id="SUJ02518.1"/>
    </source>
</evidence>
<evidence type="ECO:0000313" key="2">
    <source>
        <dbReference type="Proteomes" id="UP000254893"/>
    </source>
</evidence>
<accession>A0A380BLV1</accession>
<dbReference type="EMBL" id="UGYW01000002">
    <property type="protein sequence ID" value="SUJ02518.1"/>
    <property type="molecule type" value="Genomic_DNA"/>
</dbReference>
<protein>
    <submittedName>
        <fullName evidence="1">Uncharacterized protein</fullName>
    </submittedName>
</protein>
<proteinExistence type="predicted"/>
<name>A0A380BLV1_SPHSI</name>
<dbReference type="RefSeq" id="WP_181875925.1">
    <property type="nucleotide sequence ID" value="NZ_UGYW01000002.1"/>
</dbReference>